<name>A0ABD3I8V7_9MARC</name>
<protein>
    <submittedName>
        <fullName evidence="1">Uncharacterized protein</fullName>
    </submittedName>
</protein>
<organism evidence="1 2">
    <name type="scientific">Riccia sorocarpa</name>
    <dbReference type="NCBI Taxonomy" id="122646"/>
    <lineage>
        <taxon>Eukaryota</taxon>
        <taxon>Viridiplantae</taxon>
        <taxon>Streptophyta</taxon>
        <taxon>Embryophyta</taxon>
        <taxon>Marchantiophyta</taxon>
        <taxon>Marchantiopsida</taxon>
        <taxon>Marchantiidae</taxon>
        <taxon>Marchantiales</taxon>
        <taxon>Ricciaceae</taxon>
        <taxon>Riccia</taxon>
    </lineage>
</organism>
<gene>
    <name evidence="1" type="ORF">R1sor_018140</name>
</gene>
<reference evidence="1 2" key="1">
    <citation type="submission" date="2024-09" db="EMBL/GenBank/DDBJ databases">
        <title>Chromosome-scale assembly of Riccia sorocarpa.</title>
        <authorList>
            <person name="Paukszto L."/>
        </authorList>
    </citation>
    <scope>NUCLEOTIDE SEQUENCE [LARGE SCALE GENOMIC DNA]</scope>
    <source>
        <strain evidence="1">LP-2024</strain>
        <tissue evidence="1">Aerial parts of the thallus</tissue>
    </source>
</reference>
<dbReference type="EMBL" id="JBJQOH010000001">
    <property type="protein sequence ID" value="KAL3700118.1"/>
    <property type="molecule type" value="Genomic_DNA"/>
</dbReference>
<sequence>MAANFKVQASFGTLAGRVKEAISTKATLPGNVSFGIKGGDTLRIAEQLDVAISARYGENLARSPREPLRGNFKLKFPGRDICYYRKVSGGYVNQKISRLWRVQPRCSVTGKDVEMMDSEHQDAVELKNAASFEQIATEGGFISICGFGSLLSERSARFTFPELQNFRVGILHGFRRVFAHVAPVFLERGIANVETKEMSSLSVEPFPGESIVVTVFEISESEVPAFIEREHEFRFLAITVHSLEGEISAHKALLLDSLLGKVICARYSDEEYRRDRCSGDEEYNKRYGRYNIQRIWRDDIFPCRTYLRHCVLAAKNLNQAAYDSFLDHTFLGDRTTSIRQYLAQDENIMLEEPPLALRERYGG</sequence>
<dbReference type="Proteomes" id="UP001633002">
    <property type="component" value="Unassembled WGS sequence"/>
</dbReference>
<comment type="caution">
    <text evidence="1">The sequence shown here is derived from an EMBL/GenBank/DDBJ whole genome shotgun (WGS) entry which is preliminary data.</text>
</comment>
<dbReference type="Gene3D" id="3.10.490.10">
    <property type="entry name" value="Gamma-glutamyl cyclotransferase-like"/>
    <property type="match status" value="1"/>
</dbReference>
<keyword evidence="2" id="KW-1185">Reference proteome</keyword>
<dbReference type="PANTHER" id="PTHR35748:SF1">
    <property type="entry name" value="OS05G0358400 PROTEIN"/>
    <property type="match status" value="1"/>
</dbReference>
<evidence type="ECO:0000313" key="1">
    <source>
        <dbReference type="EMBL" id="KAL3700118.1"/>
    </source>
</evidence>
<dbReference type="AlphaFoldDB" id="A0ABD3I8V7"/>
<proteinExistence type="predicted"/>
<evidence type="ECO:0000313" key="2">
    <source>
        <dbReference type="Proteomes" id="UP001633002"/>
    </source>
</evidence>
<accession>A0ABD3I8V7</accession>
<dbReference type="PANTHER" id="PTHR35748">
    <property type="entry name" value="OS05G0358400 PROTEIN"/>
    <property type="match status" value="1"/>
</dbReference>